<feature type="binding site" evidence="5">
    <location>
        <position position="104"/>
    </location>
    <ligand>
        <name>a divalent metal cation</name>
        <dbReference type="ChEBI" id="CHEBI:60240"/>
        <label>1</label>
    </ligand>
</feature>
<dbReference type="InterPro" id="IPR036069">
    <property type="entry name" value="DUF34/NIF3_sf"/>
</dbReference>
<keyword evidence="7" id="KW-1185">Reference proteome</keyword>
<protein>
    <recommendedName>
        <fullName evidence="3">GTP cyclohydrolase 1 type 2 homolog</fullName>
    </recommendedName>
</protein>
<evidence type="ECO:0000256" key="2">
    <source>
        <dbReference type="ARBA" id="ARBA00011643"/>
    </source>
</evidence>
<dbReference type="PANTHER" id="PTHR13799:SF14">
    <property type="entry name" value="GTP CYCLOHYDROLASE 1 TYPE 2 HOMOLOG"/>
    <property type="match status" value="1"/>
</dbReference>
<sequence>MVKVRDIVTCFEEFAPSQLAEPGDPIGLQIGNLDQEVHKMMVTLDVRPEVVAEAIAKDVDFIFAHHPVLFRPIKHFDLAVPQNKMYAQIIQNGITVYGAHTNLDSAQNGMNDWLATALGLQQVEVLEPNQQIGNLVYGLGRIGNLNHVMTVQQFADKCKQVFNLQGLRVIANDLGKKIKRVAILGGSGGKFYPAALNSKADAYVTGDISYHTAHDMLAANLNVFDVGHYVESICKPHLAQLFKDYKTKNNWDFEIYISKVNTDPFTFL</sequence>
<evidence type="ECO:0000313" key="6">
    <source>
        <dbReference type="EMBL" id="MCP0886179.1"/>
    </source>
</evidence>
<evidence type="ECO:0000256" key="5">
    <source>
        <dbReference type="PIRSR" id="PIRSR602678-1"/>
    </source>
</evidence>
<dbReference type="RefSeq" id="WP_253359159.1">
    <property type="nucleotide sequence ID" value="NZ_JAIULA010000003.1"/>
</dbReference>
<gene>
    <name evidence="6" type="ORF">LB941_02365</name>
</gene>
<dbReference type="Gene3D" id="3.40.1390.30">
    <property type="entry name" value="NIF3 (NGG1p interacting factor 3)-like"/>
    <property type="match status" value="2"/>
</dbReference>
<dbReference type="GO" id="GO:0005737">
    <property type="term" value="C:cytoplasm"/>
    <property type="evidence" value="ECO:0007669"/>
    <property type="project" value="TreeGrafter"/>
</dbReference>
<accession>A0A9X2FIS4</accession>
<keyword evidence="4 5" id="KW-0479">Metal-binding</keyword>
<dbReference type="InterPro" id="IPR002678">
    <property type="entry name" value="DUF34/NIF3"/>
</dbReference>
<feature type="binding site" evidence="5">
    <location>
        <position position="228"/>
    </location>
    <ligand>
        <name>a divalent metal cation</name>
        <dbReference type="ChEBI" id="CHEBI:60240"/>
        <label>1</label>
    </ligand>
</feature>
<dbReference type="FunFam" id="3.40.1390.30:FF:000001">
    <property type="entry name" value="GTP cyclohydrolase 1 type 2"/>
    <property type="match status" value="1"/>
</dbReference>
<evidence type="ECO:0000256" key="3">
    <source>
        <dbReference type="ARBA" id="ARBA00022112"/>
    </source>
</evidence>
<evidence type="ECO:0000313" key="7">
    <source>
        <dbReference type="Proteomes" id="UP001139006"/>
    </source>
</evidence>
<feature type="binding site" evidence="5">
    <location>
        <position position="66"/>
    </location>
    <ligand>
        <name>a divalent metal cation</name>
        <dbReference type="ChEBI" id="CHEBI:60240"/>
        <label>1</label>
    </ligand>
</feature>
<comment type="similarity">
    <text evidence="1">Belongs to the GTP cyclohydrolase I type 2/NIF3 family.</text>
</comment>
<dbReference type="GO" id="GO:0046872">
    <property type="term" value="F:metal ion binding"/>
    <property type="evidence" value="ECO:0007669"/>
    <property type="project" value="UniProtKB-KW"/>
</dbReference>
<dbReference type="EMBL" id="JAIULA010000003">
    <property type="protein sequence ID" value="MCP0886179.1"/>
    <property type="molecule type" value="Genomic_DNA"/>
</dbReference>
<comment type="subunit">
    <text evidence="2">Homohexamer.</text>
</comment>
<reference evidence="6 7" key="1">
    <citation type="journal article" date="2023" name="Int. J. Syst. Evol. Microbiol.">
        <title>Ligilactobacillus ubinensis sp. nov., a novel species isolated from the wild ferment of a durian fruit (Durio zibethinus).</title>
        <authorList>
            <person name="Heng Y.C."/>
            <person name="Menon N."/>
            <person name="Chen B."/>
            <person name="Loo B.Z.L."/>
            <person name="Wong G.W.J."/>
            <person name="Lim A.C.H."/>
            <person name="Silvaraju S."/>
            <person name="Kittelmann S."/>
        </authorList>
    </citation>
    <scope>NUCLEOTIDE SEQUENCE [LARGE SCALE GENOMIC DNA]</scope>
    <source>
        <strain evidence="6 7">WILCCON 0076</strain>
    </source>
</reference>
<dbReference type="SUPFAM" id="SSF102705">
    <property type="entry name" value="NIF3 (NGG1p interacting factor 3)-like"/>
    <property type="match status" value="1"/>
</dbReference>
<dbReference type="NCBIfam" id="TIGR00486">
    <property type="entry name" value="YbgI_SA1388"/>
    <property type="match status" value="1"/>
</dbReference>
<dbReference type="Proteomes" id="UP001139006">
    <property type="component" value="Unassembled WGS sequence"/>
</dbReference>
<evidence type="ECO:0000256" key="1">
    <source>
        <dbReference type="ARBA" id="ARBA00006964"/>
    </source>
</evidence>
<dbReference type="PANTHER" id="PTHR13799">
    <property type="entry name" value="NGG1 INTERACTING FACTOR 3"/>
    <property type="match status" value="1"/>
</dbReference>
<name>A0A9X2FIS4_9LACO</name>
<feature type="binding site" evidence="5">
    <location>
        <position position="65"/>
    </location>
    <ligand>
        <name>a divalent metal cation</name>
        <dbReference type="ChEBI" id="CHEBI:60240"/>
        <label>1</label>
    </ligand>
</feature>
<dbReference type="AlphaFoldDB" id="A0A9X2FIS4"/>
<dbReference type="Pfam" id="PF01784">
    <property type="entry name" value="DUF34_NIF3"/>
    <property type="match status" value="1"/>
</dbReference>
<comment type="caution">
    <text evidence="6">The sequence shown here is derived from an EMBL/GenBank/DDBJ whole genome shotgun (WGS) entry which is preliminary data.</text>
</comment>
<feature type="binding site" evidence="5">
    <location>
        <position position="231"/>
    </location>
    <ligand>
        <name>a divalent metal cation</name>
        <dbReference type="ChEBI" id="CHEBI:60240"/>
        <label>1</label>
    </ligand>
</feature>
<proteinExistence type="inferred from homology"/>
<evidence type="ECO:0000256" key="4">
    <source>
        <dbReference type="ARBA" id="ARBA00022723"/>
    </source>
</evidence>
<organism evidence="6 7">
    <name type="scientific">Ligilactobacillus ubinensis</name>
    <dbReference type="NCBI Taxonomy" id="2876789"/>
    <lineage>
        <taxon>Bacteria</taxon>
        <taxon>Bacillati</taxon>
        <taxon>Bacillota</taxon>
        <taxon>Bacilli</taxon>
        <taxon>Lactobacillales</taxon>
        <taxon>Lactobacillaceae</taxon>
        <taxon>Ligilactobacillus</taxon>
    </lineage>
</organism>